<evidence type="ECO:0000313" key="1">
    <source>
        <dbReference type="EMBL" id="KAJ8867229.1"/>
    </source>
</evidence>
<organism evidence="1 2">
    <name type="scientific">Dryococelus australis</name>
    <dbReference type="NCBI Taxonomy" id="614101"/>
    <lineage>
        <taxon>Eukaryota</taxon>
        <taxon>Metazoa</taxon>
        <taxon>Ecdysozoa</taxon>
        <taxon>Arthropoda</taxon>
        <taxon>Hexapoda</taxon>
        <taxon>Insecta</taxon>
        <taxon>Pterygota</taxon>
        <taxon>Neoptera</taxon>
        <taxon>Polyneoptera</taxon>
        <taxon>Phasmatodea</taxon>
        <taxon>Verophasmatodea</taxon>
        <taxon>Anareolatae</taxon>
        <taxon>Phasmatidae</taxon>
        <taxon>Eurycanthinae</taxon>
        <taxon>Dryococelus</taxon>
    </lineage>
</organism>
<accession>A0ABQ9G455</accession>
<keyword evidence="2" id="KW-1185">Reference proteome</keyword>
<reference evidence="1 2" key="1">
    <citation type="submission" date="2023-02" db="EMBL/GenBank/DDBJ databases">
        <title>LHISI_Scaffold_Assembly.</title>
        <authorList>
            <person name="Stuart O.P."/>
            <person name="Cleave R."/>
            <person name="Magrath M.J.L."/>
            <person name="Mikheyev A.S."/>
        </authorList>
    </citation>
    <scope>NUCLEOTIDE SEQUENCE [LARGE SCALE GENOMIC DNA]</scope>
    <source>
        <strain evidence="1">Daus_M_001</strain>
        <tissue evidence="1">Leg muscle</tissue>
    </source>
</reference>
<comment type="caution">
    <text evidence="1">The sequence shown here is derived from an EMBL/GenBank/DDBJ whole genome shotgun (WGS) entry which is preliminary data.</text>
</comment>
<dbReference type="Proteomes" id="UP001159363">
    <property type="component" value="Chromosome 14"/>
</dbReference>
<dbReference type="EMBL" id="JARBHB010000015">
    <property type="protein sequence ID" value="KAJ8867229.1"/>
    <property type="molecule type" value="Genomic_DNA"/>
</dbReference>
<protein>
    <recommendedName>
        <fullName evidence="3">Transposase</fullName>
    </recommendedName>
</protein>
<gene>
    <name evidence="1" type="ORF">PR048_031028</name>
</gene>
<evidence type="ECO:0008006" key="3">
    <source>
        <dbReference type="Google" id="ProtNLM"/>
    </source>
</evidence>
<sequence length="300" mass="34510">MLEVKHLYEYETTAGRIGEPHIQAQVIMARGLLPSWNQPVYIDFDRKNDSSELYESGFRVVACVGDRGGGNFALWKELVDSVIQYQMHASFTIFLMGHIFSNSLQPRFLDNGFFWPNENVANKNPVTALYQGISFSEVRSCHKLSTRHVEHGKTQRQNVRLATELLCHTTSTAMADFIDLINSWFDLMNSYGVTISANSIKQLFTDLQMEYPSIKYILTYRLKQYCLENLFGQIRTRGGLNDHSSPIDALNRLRIIILGKSPGIVQNEVNTIDAAAWSERIHCLQCFLRCWYCWRHLRAT</sequence>
<proteinExistence type="predicted"/>
<evidence type="ECO:0000313" key="2">
    <source>
        <dbReference type="Proteomes" id="UP001159363"/>
    </source>
</evidence>
<name>A0ABQ9G455_9NEOP</name>